<reference evidence="2 3" key="2">
    <citation type="submission" date="2019-03" db="EMBL/GenBank/DDBJ databases">
        <title>Genomic Encyclopedia of Type Strains, Phase IV (KMG-IV): sequencing the most valuable type-strain genomes for metagenomic binning, comparative biology and taxonomic classification.</title>
        <authorList>
            <person name="Goeker M."/>
        </authorList>
    </citation>
    <scope>NUCLEOTIDE SEQUENCE [LARGE SCALE GENOMIC DNA]</scope>
    <source>
        <strain evidence="2 3">DSM 103426</strain>
    </source>
</reference>
<sequence>MVKITYISHSCFAVELEHSVLVFDYYQGELPLWDPEKTIYVFASHRHYDHFSKEIFRWTEQYPKIQYILSDDISEASYDASEICRSDLTRIAPNQTETIGNCVIETFRSTDEGVAFLVSCEGKLFYHAGDLNWWHWEEESTLYNETMKERYQSEIGKLKEALSGKTIDAAFLVLDPRQEDAYALGMEHFLLEIPVQFAVPMHLWEEYALAKQYVETYGQTHEKTRFWCVSGKGEEVILPEEA</sequence>
<dbReference type="EMBL" id="BHEO01000008">
    <property type="protein sequence ID" value="GBU05602.1"/>
    <property type="molecule type" value="Genomic_DNA"/>
</dbReference>
<dbReference type="Proteomes" id="UP000702954">
    <property type="component" value="Unassembled WGS sequence"/>
</dbReference>
<dbReference type="RefSeq" id="WP_116441899.1">
    <property type="nucleotide sequence ID" value="NZ_BHEO01000008.1"/>
</dbReference>
<evidence type="ECO:0000313" key="3">
    <source>
        <dbReference type="Proteomes" id="UP000294613"/>
    </source>
</evidence>
<gene>
    <name evidence="2" type="ORF">EDD74_11155</name>
    <name evidence="1" type="ORF">FAEUMB_21430</name>
</gene>
<dbReference type="Gene3D" id="3.60.15.10">
    <property type="entry name" value="Ribonuclease Z/Hydroxyacylglutathione hydrolase-like"/>
    <property type="match status" value="1"/>
</dbReference>
<dbReference type="Pfam" id="PF13483">
    <property type="entry name" value="Lactamase_B_3"/>
    <property type="match status" value="1"/>
</dbReference>
<comment type="caution">
    <text evidence="2">The sequence shown here is derived from an EMBL/GenBank/DDBJ whole genome shotgun (WGS) entry which is preliminary data.</text>
</comment>
<keyword evidence="1" id="KW-0378">Hydrolase</keyword>
<accession>A0A4R3JNJ6</accession>
<dbReference type="SUPFAM" id="SSF56281">
    <property type="entry name" value="Metallo-hydrolase/oxidoreductase"/>
    <property type="match status" value="1"/>
</dbReference>
<organism evidence="2 3">
    <name type="scientific">Faecalimonas umbilicata</name>
    <dbReference type="NCBI Taxonomy" id="1912855"/>
    <lineage>
        <taxon>Bacteria</taxon>
        <taxon>Bacillati</taxon>
        <taxon>Bacillota</taxon>
        <taxon>Clostridia</taxon>
        <taxon>Lachnospirales</taxon>
        <taxon>Lachnospiraceae</taxon>
        <taxon>Faecalimonas</taxon>
    </lineage>
</organism>
<dbReference type="AlphaFoldDB" id="A0A4R3JNJ6"/>
<dbReference type="GO" id="GO:0016787">
    <property type="term" value="F:hydrolase activity"/>
    <property type="evidence" value="ECO:0007669"/>
    <property type="project" value="UniProtKB-KW"/>
</dbReference>
<evidence type="ECO:0000313" key="2">
    <source>
        <dbReference type="EMBL" id="TCS68110.1"/>
    </source>
</evidence>
<keyword evidence="4" id="KW-1185">Reference proteome</keyword>
<dbReference type="PANTHER" id="PTHR42967:SF1">
    <property type="entry name" value="MBL FOLD METALLO-HYDROLASE"/>
    <property type="match status" value="1"/>
</dbReference>
<dbReference type="Proteomes" id="UP000294613">
    <property type="component" value="Unassembled WGS sequence"/>
</dbReference>
<dbReference type="InterPro" id="IPR036866">
    <property type="entry name" value="RibonucZ/Hydroxyglut_hydro"/>
</dbReference>
<evidence type="ECO:0000313" key="4">
    <source>
        <dbReference type="Proteomes" id="UP000702954"/>
    </source>
</evidence>
<name>A0A4R3JNJ6_9FIRM</name>
<evidence type="ECO:0000313" key="1">
    <source>
        <dbReference type="EMBL" id="GBU05602.1"/>
    </source>
</evidence>
<reference evidence="1 4" key="1">
    <citation type="journal article" date="2018" name="Int. J. Syst. Evol. Microbiol.">
        <title>Draft Genome Sequence of Faecalimonas umbilicata JCM 30896T, an Acetate-Producing Bacterium Isolated from Human Feces.</title>
        <authorList>
            <person name="Sakamoto M."/>
            <person name="Ikeyama N."/>
            <person name="Yuki M."/>
            <person name="Ohkuma M."/>
        </authorList>
    </citation>
    <scope>NUCLEOTIDE SEQUENCE [LARGE SCALE GENOMIC DNA]</scope>
    <source>
        <strain evidence="1 4">EGH7</strain>
    </source>
</reference>
<protein>
    <submittedName>
        <fullName evidence="2">Beta-lactamase family protein</fullName>
    </submittedName>
    <submittedName>
        <fullName evidence="1">Hydrolase</fullName>
    </submittedName>
</protein>
<dbReference type="EMBL" id="SLZV01000011">
    <property type="protein sequence ID" value="TCS68110.1"/>
    <property type="molecule type" value="Genomic_DNA"/>
</dbReference>
<proteinExistence type="predicted"/>
<dbReference type="PANTHER" id="PTHR42967">
    <property type="entry name" value="METAL DEPENDENT HYDROLASE"/>
    <property type="match status" value="1"/>
</dbReference>